<dbReference type="Proteomes" id="UP000663823">
    <property type="component" value="Unassembled WGS sequence"/>
</dbReference>
<dbReference type="PANTHER" id="PTHR13382:SF69">
    <property type="entry name" value="FI18408P1"/>
    <property type="match status" value="1"/>
</dbReference>
<evidence type="ECO:0000259" key="2">
    <source>
        <dbReference type="Pfam" id="PF25372"/>
    </source>
</evidence>
<dbReference type="SUPFAM" id="SSF52047">
    <property type="entry name" value="RNI-like"/>
    <property type="match status" value="1"/>
</dbReference>
<dbReference type="InterPro" id="IPR050648">
    <property type="entry name" value="F-box_LRR-repeat"/>
</dbReference>
<evidence type="ECO:0000313" key="3">
    <source>
        <dbReference type="EMBL" id="CAF0744435.1"/>
    </source>
</evidence>
<reference evidence="4" key="1">
    <citation type="submission" date="2021-02" db="EMBL/GenBank/DDBJ databases">
        <authorList>
            <person name="Nowell W R."/>
        </authorList>
    </citation>
    <scope>NUCLEOTIDE SEQUENCE</scope>
</reference>
<sequence length="282" mass="31859">MVAKLVALCEYAIVNHFNTIVLTQSSTLIALPVNLKARLFTLLSNRGLINDDNLPLLLNCRTRTFDFRDCVGITDQSLILMARCSLSAQIERKRLQSSSPNQNEIPPHTTTTSVLNPSIIYIRGIHIIDYGLIQFVQQYPSLRKIRAINCSQITDESIIAIGTHCLRLMELDLTGCIEITDEGINGLRQLTHLRSLALTQTHITDDSLISIGQSAFHHTLNEINLRMCTEITDDGFLFLLKHCPNLKTIGFIQCPKLTERSRQNLNPQTHRLSYLVWTIPVE</sequence>
<dbReference type="EMBL" id="CAJOAX010003036">
    <property type="protein sequence ID" value="CAF3833084.1"/>
    <property type="molecule type" value="Genomic_DNA"/>
</dbReference>
<dbReference type="Proteomes" id="UP000663882">
    <property type="component" value="Unassembled WGS sequence"/>
</dbReference>
<evidence type="ECO:0000313" key="4">
    <source>
        <dbReference type="EMBL" id="CAF1350135.1"/>
    </source>
</evidence>
<dbReference type="Proteomes" id="UP000663874">
    <property type="component" value="Unassembled WGS sequence"/>
</dbReference>
<keyword evidence="1" id="KW-0833">Ubl conjugation pathway</keyword>
<evidence type="ECO:0000313" key="5">
    <source>
        <dbReference type="EMBL" id="CAF3631527.1"/>
    </source>
</evidence>
<dbReference type="Pfam" id="PF25372">
    <property type="entry name" value="DUF7885"/>
    <property type="match status" value="1"/>
</dbReference>
<dbReference type="Proteomes" id="UP000663889">
    <property type="component" value="Unassembled WGS sequence"/>
</dbReference>
<evidence type="ECO:0000256" key="1">
    <source>
        <dbReference type="ARBA" id="ARBA00022786"/>
    </source>
</evidence>
<protein>
    <recommendedName>
        <fullName evidence="2">F-box/LRR-repeat protein 15-like leucin rich repeat domain-containing protein</fullName>
    </recommendedName>
</protein>
<dbReference type="InterPro" id="IPR057207">
    <property type="entry name" value="FBXL15_LRR"/>
</dbReference>
<comment type="caution">
    <text evidence="4">The sequence shown here is derived from an EMBL/GenBank/DDBJ whole genome shotgun (WGS) entry which is preliminary data.</text>
</comment>
<gene>
    <name evidence="5" type="ORF">FNK824_LOCUS4945</name>
    <name evidence="6" type="ORF">OTI717_LOCUS20113</name>
    <name evidence="3" type="ORF">RFH988_LOCUS925</name>
    <name evidence="4" type="ORF">SEV965_LOCUS28818</name>
</gene>
<dbReference type="PANTHER" id="PTHR13382">
    <property type="entry name" value="MITOCHONDRIAL ATP SYNTHASE COUPLING FACTOR B"/>
    <property type="match status" value="1"/>
</dbReference>
<accession>A0A815HDP4</accession>
<proteinExistence type="predicted"/>
<dbReference type="SMART" id="SM00367">
    <property type="entry name" value="LRR_CC"/>
    <property type="match status" value="6"/>
</dbReference>
<evidence type="ECO:0000313" key="6">
    <source>
        <dbReference type="EMBL" id="CAF3833084.1"/>
    </source>
</evidence>
<evidence type="ECO:0000313" key="7">
    <source>
        <dbReference type="Proteomes" id="UP000663889"/>
    </source>
</evidence>
<name>A0A815HDP4_9BILA</name>
<dbReference type="EMBL" id="CAJOBE010000379">
    <property type="protein sequence ID" value="CAF3631527.1"/>
    <property type="molecule type" value="Genomic_DNA"/>
</dbReference>
<organism evidence="4 7">
    <name type="scientific">Rotaria sordida</name>
    <dbReference type="NCBI Taxonomy" id="392033"/>
    <lineage>
        <taxon>Eukaryota</taxon>
        <taxon>Metazoa</taxon>
        <taxon>Spiralia</taxon>
        <taxon>Gnathifera</taxon>
        <taxon>Rotifera</taxon>
        <taxon>Eurotatoria</taxon>
        <taxon>Bdelloidea</taxon>
        <taxon>Philodinida</taxon>
        <taxon>Philodinidae</taxon>
        <taxon>Rotaria</taxon>
    </lineage>
</organism>
<dbReference type="Gene3D" id="3.80.10.10">
    <property type="entry name" value="Ribonuclease Inhibitor"/>
    <property type="match status" value="1"/>
</dbReference>
<dbReference type="OrthoDB" id="10257471at2759"/>
<dbReference type="InterPro" id="IPR032675">
    <property type="entry name" value="LRR_dom_sf"/>
</dbReference>
<dbReference type="AlphaFoldDB" id="A0A815HDP4"/>
<feature type="domain" description="F-box/LRR-repeat protein 15-like leucin rich repeat" evidence="2">
    <location>
        <begin position="125"/>
        <end position="242"/>
    </location>
</feature>
<dbReference type="EMBL" id="CAJNOU010002797">
    <property type="protein sequence ID" value="CAF1350135.1"/>
    <property type="molecule type" value="Genomic_DNA"/>
</dbReference>
<dbReference type="EMBL" id="CAJNOO010000017">
    <property type="protein sequence ID" value="CAF0744435.1"/>
    <property type="molecule type" value="Genomic_DNA"/>
</dbReference>
<dbReference type="InterPro" id="IPR006553">
    <property type="entry name" value="Leu-rich_rpt_Cys-con_subtyp"/>
</dbReference>
<dbReference type="GO" id="GO:0005737">
    <property type="term" value="C:cytoplasm"/>
    <property type="evidence" value="ECO:0007669"/>
    <property type="project" value="TreeGrafter"/>
</dbReference>